<proteinExistence type="predicted"/>
<gene>
    <name evidence="2" type="ORF">LCGC14_1973220</name>
</gene>
<dbReference type="Gene3D" id="3.40.50.980">
    <property type="match status" value="2"/>
</dbReference>
<organism evidence="2">
    <name type="scientific">marine sediment metagenome</name>
    <dbReference type="NCBI Taxonomy" id="412755"/>
    <lineage>
        <taxon>unclassified sequences</taxon>
        <taxon>metagenomes</taxon>
        <taxon>ecological metagenomes</taxon>
    </lineage>
</organism>
<dbReference type="InterPro" id="IPR050237">
    <property type="entry name" value="ATP-dep_AMP-bd_enzyme"/>
</dbReference>
<dbReference type="PANTHER" id="PTHR43767:SF1">
    <property type="entry name" value="NONRIBOSOMAL PEPTIDE SYNTHASE PES1 (EUROFUNG)-RELATED"/>
    <property type="match status" value="1"/>
</dbReference>
<dbReference type="InterPro" id="IPR000873">
    <property type="entry name" value="AMP-dep_synth/lig_dom"/>
</dbReference>
<name>A0A0F9FBJ0_9ZZZZ</name>
<feature type="domain" description="AMP-dependent synthetase/ligase" evidence="1">
    <location>
        <begin position="14"/>
        <end position="288"/>
    </location>
</feature>
<reference evidence="2" key="1">
    <citation type="journal article" date="2015" name="Nature">
        <title>Complex archaea that bridge the gap between prokaryotes and eukaryotes.</title>
        <authorList>
            <person name="Spang A."/>
            <person name="Saw J.H."/>
            <person name="Jorgensen S.L."/>
            <person name="Zaremba-Niedzwiedzka K."/>
            <person name="Martijn J."/>
            <person name="Lind A.E."/>
            <person name="van Eijk R."/>
            <person name="Schleper C."/>
            <person name="Guy L."/>
            <person name="Ettema T.J."/>
        </authorList>
    </citation>
    <scope>NUCLEOTIDE SEQUENCE</scope>
</reference>
<evidence type="ECO:0000259" key="1">
    <source>
        <dbReference type="Pfam" id="PF00501"/>
    </source>
</evidence>
<dbReference type="Pfam" id="PF00501">
    <property type="entry name" value="AMP-binding"/>
    <property type="match status" value="1"/>
</dbReference>
<dbReference type="SUPFAM" id="SSF56801">
    <property type="entry name" value="Acetyl-CoA synthetase-like"/>
    <property type="match status" value="1"/>
</dbReference>
<dbReference type="AlphaFoldDB" id="A0A0F9FBJ0"/>
<comment type="caution">
    <text evidence="2">The sequence shown here is derived from an EMBL/GenBank/DDBJ whole genome shotgun (WGS) entry which is preliminary data.</text>
</comment>
<sequence length="291" mass="32540">MNVADGLRINSWSNPEKIAAVFDDKRVTYAELNARANQLAHAMLKKGFERQDKISILMYNNIEFLEIYHGLIRAALISVPINFRLVPAELEYIINNSDSVGLFIGIELFEKINPDNIPLVKKENIIIISPKELTPEGYLNYEDFIAGCPGNEPENVDQKENDIFYFGYTSGTTGFPKGAMNTTRGTLDIIKNIFVRTAGKKHIDLSRRVMLVIIPICHSNSVWATLITFWCGGTNVVFPSGQFNAEKVLQLIEKEKVTTSSMVPTMIINILSLPDGVKNKYDMSSLTSLGS</sequence>
<dbReference type="PROSITE" id="PS00455">
    <property type="entry name" value="AMP_BINDING"/>
    <property type="match status" value="1"/>
</dbReference>
<feature type="non-terminal residue" evidence="2">
    <location>
        <position position="291"/>
    </location>
</feature>
<evidence type="ECO:0000313" key="2">
    <source>
        <dbReference type="EMBL" id="KKL83588.1"/>
    </source>
</evidence>
<accession>A0A0F9FBJ0</accession>
<dbReference type="EMBL" id="LAZR01021941">
    <property type="protein sequence ID" value="KKL83588.1"/>
    <property type="molecule type" value="Genomic_DNA"/>
</dbReference>
<dbReference type="PANTHER" id="PTHR43767">
    <property type="entry name" value="LONG-CHAIN-FATTY-ACID--COA LIGASE"/>
    <property type="match status" value="1"/>
</dbReference>
<dbReference type="InterPro" id="IPR020845">
    <property type="entry name" value="AMP-binding_CS"/>
</dbReference>
<protein>
    <recommendedName>
        <fullName evidence="1">AMP-dependent synthetase/ligase domain-containing protein</fullName>
    </recommendedName>
</protein>